<feature type="domain" description="Carboxyltransferase" evidence="4">
    <location>
        <begin position="23"/>
        <end position="280"/>
    </location>
</feature>
<dbReference type="SMART" id="SM00797">
    <property type="entry name" value="AHS2"/>
    <property type="match status" value="1"/>
</dbReference>
<protein>
    <submittedName>
        <fullName evidence="5">Biotin-dependent carboxyltransferase family protein</fullName>
    </submittedName>
</protein>
<evidence type="ECO:0000256" key="2">
    <source>
        <dbReference type="ARBA" id="ARBA00022801"/>
    </source>
</evidence>
<gene>
    <name evidence="5" type="ORF">ACFQ5N_09610</name>
</gene>
<keyword evidence="2" id="KW-0378">Hydrolase</keyword>
<proteinExistence type="predicted"/>
<dbReference type="Proteomes" id="UP001597241">
    <property type="component" value="Unassembled WGS sequence"/>
</dbReference>
<keyword evidence="6" id="KW-1185">Reference proteome</keyword>
<dbReference type="EMBL" id="JBHTMV010000004">
    <property type="protein sequence ID" value="MFD1294089.1"/>
    <property type="molecule type" value="Genomic_DNA"/>
</dbReference>
<reference evidence="6" key="1">
    <citation type="journal article" date="2019" name="Int. J. Syst. Evol. Microbiol.">
        <title>The Global Catalogue of Microorganisms (GCM) 10K type strain sequencing project: providing services to taxonomists for standard genome sequencing and annotation.</title>
        <authorList>
            <consortium name="The Broad Institute Genomics Platform"/>
            <consortium name="The Broad Institute Genome Sequencing Center for Infectious Disease"/>
            <person name="Wu L."/>
            <person name="Ma J."/>
        </authorList>
    </citation>
    <scope>NUCLEOTIDE SEQUENCE [LARGE SCALE GENOMIC DNA]</scope>
    <source>
        <strain evidence="6">CCUG 62221</strain>
    </source>
</reference>
<name>A0ABW3WNU1_9FLAO</name>
<dbReference type="InterPro" id="IPR029000">
    <property type="entry name" value="Cyclophilin-like_dom_sf"/>
</dbReference>
<dbReference type="PANTHER" id="PTHR43309:SF5">
    <property type="entry name" value="5-OXOPROLINASE SUBUNIT C"/>
    <property type="match status" value="1"/>
</dbReference>
<evidence type="ECO:0000313" key="6">
    <source>
        <dbReference type="Proteomes" id="UP001597241"/>
    </source>
</evidence>
<comment type="caution">
    <text evidence="5">The sequence shown here is derived from an EMBL/GenBank/DDBJ whole genome shotgun (WGS) entry which is preliminary data.</text>
</comment>
<evidence type="ECO:0000256" key="1">
    <source>
        <dbReference type="ARBA" id="ARBA00022741"/>
    </source>
</evidence>
<organism evidence="5 6">
    <name type="scientific">Lutibacter holmesii</name>
    <dbReference type="NCBI Taxonomy" id="1137985"/>
    <lineage>
        <taxon>Bacteria</taxon>
        <taxon>Pseudomonadati</taxon>
        <taxon>Bacteroidota</taxon>
        <taxon>Flavobacteriia</taxon>
        <taxon>Flavobacteriales</taxon>
        <taxon>Flavobacteriaceae</taxon>
        <taxon>Lutibacter</taxon>
    </lineage>
</organism>
<dbReference type="RefSeq" id="WP_386809282.1">
    <property type="nucleotide sequence ID" value="NZ_JBHTMV010000004.1"/>
</dbReference>
<accession>A0ABW3WNU1</accession>
<dbReference type="Pfam" id="PF02626">
    <property type="entry name" value="CT_A_B"/>
    <property type="match status" value="1"/>
</dbReference>
<evidence type="ECO:0000313" key="5">
    <source>
        <dbReference type="EMBL" id="MFD1294089.1"/>
    </source>
</evidence>
<sequence>MIKVLRPGLQSSIQDLGRFHYRKYGVPMSGTMDAISAGLANGLLNNDENAAVIEITLSGPKLEFTVSTTAVITGAEMSPVLNNLPISNYKVFKVEPGDILSFGKLIKGARCYLAVKGGFQSPKVLGSRSFYKGITQQERFVKQDIIAFNTNKNNNLLNKGVVNNKQQFYETENIKVTKGPELELFTLKEQQDILSRIHTISNKSNRMGYRLNEQLVPHDFTIITSPVLPGTIQIVPSGHLIILMKDGQTTGGYPRIFQLTEKSIAILAQKKSGDQFKFILE</sequence>
<dbReference type="InterPro" id="IPR052708">
    <property type="entry name" value="PxpC"/>
</dbReference>
<evidence type="ECO:0000256" key="3">
    <source>
        <dbReference type="ARBA" id="ARBA00022840"/>
    </source>
</evidence>
<dbReference type="Gene3D" id="2.40.100.10">
    <property type="entry name" value="Cyclophilin-like"/>
    <property type="match status" value="1"/>
</dbReference>
<dbReference type="PANTHER" id="PTHR43309">
    <property type="entry name" value="5-OXOPROLINASE SUBUNIT C"/>
    <property type="match status" value="1"/>
</dbReference>
<dbReference type="InterPro" id="IPR003778">
    <property type="entry name" value="CT_A_B"/>
</dbReference>
<evidence type="ECO:0000259" key="4">
    <source>
        <dbReference type="SMART" id="SM00797"/>
    </source>
</evidence>
<keyword evidence="3" id="KW-0067">ATP-binding</keyword>
<keyword evidence="1" id="KW-0547">Nucleotide-binding</keyword>